<evidence type="ECO:0000313" key="3">
    <source>
        <dbReference type="Proteomes" id="UP000428803"/>
    </source>
</evidence>
<reference evidence="3" key="1">
    <citation type="submission" date="2019-01" db="EMBL/GenBank/DDBJ databases">
        <title>Sphingorhabdus lacus sp.nov., isolated from an oligotrophic freshwater lake.</title>
        <authorList>
            <person name="Park M."/>
        </authorList>
    </citation>
    <scope>NUCLEOTIDE SEQUENCE [LARGE SCALE GENOMIC DNA]</scope>
    <source>
        <strain evidence="3">IMCC1753</strain>
    </source>
</reference>
<proteinExistence type="predicted"/>
<dbReference type="PANTHER" id="PTHR12461:SF105">
    <property type="entry name" value="HYPOXIA-INDUCIBLE FACTOR 1-ALPHA INHIBITOR"/>
    <property type="match status" value="1"/>
</dbReference>
<feature type="domain" description="JmjC" evidence="1">
    <location>
        <begin position="124"/>
        <end position="274"/>
    </location>
</feature>
<protein>
    <submittedName>
        <fullName evidence="2">Cupin-like domain-containing protein</fullName>
    </submittedName>
</protein>
<keyword evidence="3" id="KW-1185">Reference proteome</keyword>
<organism evidence="2 3">
    <name type="scientific">Sphingorhabdus lacus</name>
    <dbReference type="NCBI Taxonomy" id="392610"/>
    <lineage>
        <taxon>Bacteria</taxon>
        <taxon>Pseudomonadati</taxon>
        <taxon>Pseudomonadota</taxon>
        <taxon>Alphaproteobacteria</taxon>
        <taxon>Sphingomonadales</taxon>
        <taxon>Sphingomonadaceae</taxon>
        <taxon>Sphingorhabdus</taxon>
    </lineage>
</organism>
<dbReference type="InterPro" id="IPR014710">
    <property type="entry name" value="RmlC-like_jellyroll"/>
</dbReference>
<dbReference type="InterPro" id="IPR003347">
    <property type="entry name" value="JmjC_dom"/>
</dbReference>
<dbReference type="PANTHER" id="PTHR12461">
    <property type="entry name" value="HYPOXIA-INDUCIBLE FACTOR 1 ALPHA INHIBITOR-RELATED"/>
    <property type="match status" value="1"/>
</dbReference>
<dbReference type="Proteomes" id="UP000428803">
    <property type="component" value="Chromosome"/>
</dbReference>
<dbReference type="SMART" id="SM00558">
    <property type="entry name" value="JmjC"/>
    <property type="match status" value="1"/>
</dbReference>
<evidence type="ECO:0000313" key="2">
    <source>
        <dbReference type="EMBL" id="QGY82043.1"/>
    </source>
</evidence>
<dbReference type="SUPFAM" id="SSF51197">
    <property type="entry name" value="Clavaminate synthase-like"/>
    <property type="match status" value="1"/>
</dbReference>
<sequence>MKTHPNSVPFRHNVTKHIFEDEILTRGEPVILKGLVADWPIVQAAQKSRSDLGSYLKQHDSGVAVETFVGQPEMQGRYFYNQDMNGFNYDKGETTLSHIVDQLLLTAEGPPPLMIYAGSAPSGATMPDFSTENPMPLLNAEIEPRLWLGNTSRVAAHYDNSRNIACCISGTRRFTLFPPEQISNLYVGPLEFTMAGPPASMVDFHNPDYGRYPKFRDAEAAALTADLEPGDAIYIPSLWWHHVEANGPLNMLANYWWMPKGAGPAFEAVLLALMTIRDQPAPEKQAWRSFFEHYVFSEEAGHVADHLPKKWQTVTGAKTPGRDEFILNFILRQFAK</sequence>
<dbReference type="OrthoDB" id="479699at2"/>
<dbReference type="EMBL" id="CP035733">
    <property type="protein sequence ID" value="QGY82043.1"/>
    <property type="molecule type" value="Genomic_DNA"/>
</dbReference>
<gene>
    <name evidence="2" type="ORF">EUU25_16320</name>
</gene>
<dbReference type="Gene3D" id="2.60.120.10">
    <property type="entry name" value="Jelly Rolls"/>
    <property type="match status" value="1"/>
</dbReference>
<accession>A0A6I6LI55</accession>
<dbReference type="Pfam" id="PF13621">
    <property type="entry name" value="Cupin_8"/>
    <property type="match status" value="1"/>
</dbReference>
<dbReference type="RefSeq" id="WP_158902900.1">
    <property type="nucleotide sequence ID" value="NZ_CP035733.1"/>
</dbReference>
<name>A0A6I6LI55_9SPHN</name>
<dbReference type="AlphaFoldDB" id="A0A6I6LI55"/>
<dbReference type="KEGG" id="slaa:EUU25_16320"/>
<evidence type="ECO:0000259" key="1">
    <source>
        <dbReference type="PROSITE" id="PS51184"/>
    </source>
</evidence>
<dbReference type="PROSITE" id="PS51184">
    <property type="entry name" value="JMJC"/>
    <property type="match status" value="1"/>
</dbReference>
<dbReference type="InterPro" id="IPR041667">
    <property type="entry name" value="Cupin_8"/>
</dbReference>